<dbReference type="AlphaFoldDB" id="A0A8X7PP76"/>
<dbReference type="EMBL" id="JAAMPC010000015">
    <property type="protein sequence ID" value="KAG2255521.1"/>
    <property type="molecule type" value="Genomic_DNA"/>
</dbReference>
<accession>A0A8X7PP76</accession>
<keyword evidence="3" id="KW-1185">Reference proteome</keyword>
<name>A0A8X7PP76_BRACI</name>
<protein>
    <submittedName>
        <fullName evidence="2">Uncharacterized protein</fullName>
    </submittedName>
</protein>
<evidence type="ECO:0000313" key="2">
    <source>
        <dbReference type="EMBL" id="KAG2255521.1"/>
    </source>
</evidence>
<feature type="compositionally biased region" description="Basic and acidic residues" evidence="1">
    <location>
        <begin position="74"/>
        <end position="89"/>
    </location>
</feature>
<organism evidence="2 3">
    <name type="scientific">Brassica carinata</name>
    <name type="common">Ethiopian mustard</name>
    <name type="synonym">Abyssinian cabbage</name>
    <dbReference type="NCBI Taxonomy" id="52824"/>
    <lineage>
        <taxon>Eukaryota</taxon>
        <taxon>Viridiplantae</taxon>
        <taxon>Streptophyta</taxon>
        <taxon>Embryophyta</taxon>
        <taxon>Tracheophyta</taxon>
        <taxon>Spermatophyta</taxon>
        <taxon>Magnoliopsida</taxon>
        <taxon>eudicotyledons</taxon>
        <taxon>Gunneridae</taxon>
        <taxon>Pentapetalae</taxon>
        <taxon>rosids</taxon>
        <taxon>malvids</taxon>
        <taxon>Brassicales</taxon>
        <taxon>Brassicaceae</taxon>
        <taxon>Brassiceae</taxon>
        <taxon>Brassica</taxon>
    </lineage>
</organism>
<sequence length="227" mass="25198">MKTLPDLSTLIEKELDLPRNRLISMLDIMGLDGTSEANPQTKPPPSSVPEENVGHCGHDADWGKSEEEEEEEKLAEKPSESREGNVAREDDLESEPVNDPIVPTDTVPSTTQDASPPGLPLKREKKKKTDSVIGSGNRQRQLAERKELPRAVTGWIGRGARKGSRQNSRVDELKVVNGNRVGLVLRGLRWNLNELAKAIDGLLRDNQKESGNRKTELDKLSMEEPKD</sequence>
<gene>
    <name evidence="2" type="ORF">Bca52824_074815</name>
</gene>
<dbReference type="Proteomes" id="UP000886595">
    <property type="component" value="Unassembled WGS sequence"/>
</dbReference>
<feature type="region of interest" description="Disordered" evidence="1">
    <location>
        <begin position="205"/>
        <end position="227"/>
    </location>
</feature>
<reference evidence="2 3" key="1">
    <citation type="submission" date="2020-02" db="EMBL/GenBank/DDBJ databases">
        <authorList>
            <person name="Ma Q."/>
            <person name="Huang Y."/>
            <person name="Song X."/>
            <person name="Pei D."/>
        </authorList>
    </citation>
    <scope>NUCLEOTIDE SEQUENCE [LARGE SCALE GENOMIC DNA]</scope>
    <source>
        <strain evidence="2">Sxm20200214</strain>
        <tissue evidence="2">Leaf</tissue>
    </source>
</reference>
<feature type="region of interest" description="Disordered" evidence="1">
    <location>
        <begin position="32"/>
        <end position="146"/>
    </location>
</feature>
<evidence type="ECO:0000256" key="1">
    <source>
        <dbReference type="SAM" id="MobiDB-lite"/>
    </source>
</evidence>
<feature type="compositionally biased region" description="Basic and acidic residues" evidence="1">
    <location>
        <begin position="52"/>
        <end position="65"/>
    </location>
</feature>
<proteinExistence type="predicted"/>
<evidence type="ECO:0000313" key="3">
    <source>
        <dbReference type="Proteomes" id="UP000886595"/>
    </source>
</evidence>
<comment type="caution">
    <text evidence="2">The sequence shown here is derived from an EMBL/GenBank/DDBJ whole genome shotgun (WGS) entry which is preliminary data.</text>
</comment>